<dbReference type="PANTHER" id="PTHR11905:SF159">
    <property type="entry name" value="ADAM METALLOPROTEASE"/>
    <property type="match status" value="1"/>
</dbReference>
<sequence>MKKHLIALALSQFMCTSALASPAMWHTLEQQRTTTQSAQRHYLLDHHALSSQLEKLTQAQTIELMLPLPNGELVEFIVRPSQVMAPELAGKYPGIKTFRGHEKGNPAHSGRFDLGPHGFYGVFNHQGQQVYLDPQPQSGEHHYRSYHDNSQALSKKAFKQHAPRKHKSDLHQRHLLEQAAQNNTPQAIPNTQITYRIAVATTGEYARFHGGTKEKTLAAVVTMLNRINDVYERDLAIKFELVADNDKLLFLDPDTDPFANTDEDIDKITEQINTRIGTDNYDIGHLVGTGGGGLAGFEVVCTELKAEGITGSEAPTNDAFHIDYVAHEIGHQLGADHTFNGEAGACGGNRAENSAYEPGSGSTIMGYTGICDEQDLQPNSDPYFHIHSLDQMNRYARISSGKNCGVHKERGNSRPEVNAGADYTIPARTPFTLTGSATGKAQDTLSYSWQQFNLGGASASKADDSIDDGKRPLFRAFNPHSAPQRTLPKMADILSGQPSFGEAYATTTRKLDFRLVVRDGQGGVSDDAMQVSVVGNEQGFAVTLPDSSSQWHGNTQLVKWHTAGTERAPVSCENVDILLSKDGGKTFDIELAKRIPNSGQSEVQLSNISTEQARIQVKCHDNIFFAVNTGNFSVNADASGDVAPVITGQKPLSLTEDSSIQIKPDDLILAQAMTLDTLTLSGRQNYQVTGNTITPASNFHGQLNVPVTVSSGSLTSASFTLRVTVTPVNDAPEAQNDTYTLDFDSKNNSLPVLDNDQDVDGDALKISTVDYRGQGQVTISGNALVYTPAVGFSGTETFRYDIEDGQDGSDFATVTVTVKDNPNPDNGGGDKDDDDSGSFGPWAMLSALLLFGRRRRR</sequence>
<dbReference type="GO" id="GO:0008237">
    <property type="term" value="F:metallopeptidase activity"/>
    <property type="evidence" value="ECO:0007669"/>
    <property type="project" value="InterPro"/>
</dbReference>
<evidence type="ECO:0000256" key="1">
    <source>
        <dbReference type="SAM" id="MobiDB-lite"/>
    </source>
</evidence>
<evidence type="ECO:0000313" key="3">
    <source>
        <dbReference type="EMBL" id="TMP30831.1"/>
    </source>
</evidence>
<organism evidence="3 4">
    <name type="scientific">Pseudoalteromonas rubra</name>
    <dbReference type="NCBI Taxonomy" id="43658"/>
    <lineage>
        <taxon>Bacteria</taxon>
        <taxon>Pseudomonadati</taxon>
        <taxon>Pseudomonadota</taxon>
        <taxon>Gammaproteobacteria</taxon>
        <taxon>Alteromonadales</taxon>
        <taxon>Pseudoalteromonadaceae</taxon>
        <taxon>Pseudoalteromonas</taxon>
    </lineage>
</organism>
<proteinExistence type="predicted"/>
<dbReference type="RefSeq" id="WP_138550986.1">
    <property type="nucleotide sequence ID" value="NZ_PNCH01000016.1"/>
</dbReference>
<feature type="chain" id="PRO_5024285132" description="Peptidase M12B domain-containing protein" evidence="2">
    <location>
        <begin position="21"/>
        <end position="857"/>
    </location>
</feature>
<dbReference type="AlphaFoldDB" id="A0A5S3WQC3"/>
<dbReference type="PANTHER" id="PTHR11905">
    <property type="entry name" value="ADAM A DISINTEGRIN AND METALLOPROTEASE DOMAIN"/>
    <property type="match status" value="1"/>
</dbReference>
<dbReference type="Pfam" id="PF17963">
    <property type="entry name" value="Big_9"/>
    <property type="match status" value="2"/>
</dbReference>
<dbReference type="OrthoDB" id="5242130at2"/>
<protein>
    <recommendedName>
        <fullName evidence="5">Peptidase M12B domain-containing protein</fullName>
    </recommendedName>
</protein>
<feature type="region of interest" description="Disordered" evidence="1">
    <location>
        <begin position="819"/>
        <end position="838"/>
    </location>
</feature>
<dbReference type="Gene3D" id="3.40.390.10">
    <property type="entry name" value="Collagenase (Catalytic Domain)"/>
    <property type="match status" value="1"/>
</dbReference>
<reference evidence="4" key="2">
    <citation type="submission" date="2019-06" db="EMBL/GenBank/DDBJ databases">
        <title>Co-occurence of chitin degradation, pigmentation and bioactivity in marine Pseudoalteromonas.</title>
        <authorList>
            <person name="Sonnenschein E.C."/>
            <person name="Bech P.K."/>
        </authorList>
    </citation>
    <scope>NUCLEOTIDE SEQUENCE [LARGE SCALE GENOMIC DNA]</scope>
    <source>
        <strain evidence="4">S2676</strain>
    </source>
</reference>
<feature type="signal peptide" evidence="2">
    <location>
        <begin position="1"/>
        <end position="20"/>
    </location>
</feature>
<evidence type="ECO:0008006" key="5">
    <source>
        <dbReference type="Google" id="ProtNLM"/>
    </source>
</evidence>
<dbReference type="Proteomes" id="UP000310249">
    <property type="component" value="Unassembled WGS sequence"/>
</dbReference>
<evidence type="ECO:0000256" key="2">
    <source>
        <dbReference type="SAM" id="SignalP"/>
    </source>
</evidence>
<accession>A0A5S3WQC3</accession>
<gene>
    <name evidence="3" type="ORF">CWB99_05720</name>
</gene>
<dbReference type="Gene3D" id="2.60.40.2810">
    <property type="match status" value="1"/>
</dbReference>
<dbReference type="Pfam" id="PF13583">
    <property type="entry name" value="Reprolysin_4"/>
    <property type="match status" value="1"/>
</dbReference>
<comment type="caution">
    <text evidence="3">The sequence shown here is derived from an EMBL/GenBank/DDBJ whole genome shotgun (WGS) entry which is preliminary data.</text>
</comment>
<keyword evidence="2" id="KW-0732">Signal</keyword>
<name>A0A5S3WQC3_9GAMM</name>
<dbReference type="InterPro" id="IPR013783">
    <property type="entry name" value="Ig-like_fold"/>
</dbReference>
<dbReference type="EMBL" id="PNCI01000010">
    <property type="protein sequence ID" value="TMP30831.1"/>
    <property type="molecule type" value="Genomic_DNA"/>
</dbReference>
<evidence type="ECO:0000313" key="4">
    <source>
        <dbReference type="Proteomes" id="UP000310249"/>
    </source>
</evidence>
<dbReference type="SUPFAM" id="SSF55486">
    <property type="entry name" value="Metalloproteases ('zincins'), catalytic domain"/>
    <property type="match status" value="1"/>
</dbReference>
<reference evidence="3 4" key="1">
    <citation type="submission" date="2018-01" db="EMBL/GenBank/DDBJ databases">
        <authorList>
            <person name="Paulsen S."/>
            <person name="Gram L.K."/>
        </authorList>
    </citation>
    <scope>NUCLEOTIDE SEQUENCE [LARGE SCALE GENOMIC DNA]</scope>
    <source>
        <strain evidence="3 4">S2676</strain>
    </source>
</reference>
<dbReference type="InterPro" id="IPR024079">
    <property type="entry name" value="MetalloPept_cat_dom_sf"/>
</dbReference>
<dbReference type="Gene3D" id="2.60.40.10">
    <property type="entry name" value="Immunoglobulins"/>
    <property type="match status" value="1"/>
</dbReference>